<dbReference type="RefSeq" id="WP_166091985.1">
    <property type="nucleotide sequence ID" value="NZ_CP049871.1"/>
</dbReference>
<keyword evidence="1 3" id="KW-0808">Transferase</keyword>
<keyword evidence="4" id="KW-1185">Reference proteome</keyword>
<accession>A0A6G7ZKM8</accession>
<dbReference type="GO" id="GO:0016757">
    <property type="term" value="F:glycosyltransferase activity"/>
    <property type="evidence" value="ECO:0007669"/>
    <property type="project" value="InterPro"/>
</dbReference>
<evidence type="ECO:0000313" key="3">
    <source>
        <dbReference type="EMBL" id="QIL01456.1"/>
    </source>
</evidence>
<feature type="domain" description="Glycosyl transferase family 1" evidence="2">
    <location>
        <begin position="239"/>
        <end position="398"/>
    </location>
</feature>
<dbReference type="PANTHER" id="PTHR46401:SF2">
    <property type="entry name" value="GLYCOSYLTRANSFERASE WBBK-RELATED"/>
    <property type="match status" value="1"/>
</dbReference>
<dbReference type="GO" id="GO:0009103">
    <property type="term" value="P:lipopolysaccharide biosynthetic process"/>
    <property type="evidence" value="ECO:0007669"/>
    <property type="project" value="TreeGrafter"/>
</dbReference>
<dbReference type="Proteomes" id="UP000502502">
    <property type="component" value="Chromosome"/>
</dbReference>
<dbReference type="EMBL" id="CP049871">
    <property type="protein sequence ID" value="QIL01456.1"/>
    <property type="molecule type" value="Genomic_DNA"/>
</dbReference>
<evidence type="ECO:0000313" key="4">
    <source>
        <dbReference type="Proteomes" id="UP000502502"/>
    </source>
</evidence>
<organism evidence="3 4">
    <name type="scientific">Sphingomonas sinipercae</name>
    <dbReference type="NCBI Taxonomy" id="2714944"/>
    <lineage>
        <taxon>Bacteria</taxon>
        <taxon>Pseudomonadati</taxon>
        <taxon>Pseudomonadota</taxon>
        <taxon>Alphaproteobacteria</taxon>
        <taxon>Sphingomonadales</taxon>
        <taxon>Sphingomonadaceae</taxon>
        <taxon>Sphingomonas</taxon>
    </lineage>
</organism>
<dbReference type="Gene3D" id="3.40.50.2000">
    <property type="entry name" value="Glycogen Phosphorylase B"/>
    <property type="match status" value="1"/>
</dbReference>
<protein>
    <submittedName>
        <fullName evidence="3">Glycosyltransferase family 4 protein</fullName>
    </submittedName>
</protein>
<evidence type="ECO:0000256" key="1">
    <source>
        <dbReference type="ARBA" id="ARBA00022679"/>
    </source>
</evidence>
<reference evidence="3 4" key="1">
    <citation type="submission" date="2020-03" db="EMBL/GenBank/DDBJ databases">
        <title>Sphingomonas sp. nov., isolated from fish.</title>
        <authorList>
            <person name="Hyun D.-W."/>
            <person name="Bae J.-W."/>
        </authorList>
    </citation>
    <scope>NUCLEOTIDE SEQUENCE [LARGE SCALE GENOMIC DNA]</scope>
    <source>
        <strain evidence="3 4">HDW15C</strain>
    </source>
</reference>
<evidence type="ECO:0000259" key="2">
    <source>
        <dbReference type="Pfam" id="PF00534"/>
    </source>
</evidence>
<dbReference type="Pfam" id="PF00534">
    <property type="entry name" value="Glycos_transf_1"/>
    <property type="match status" value="1"/>
</dbReference>
<dbReference type="SUPFAM" id="SSF53756">
    <property type="entry name" value="UDP-Glycosyltransferase/glycogen phosphorylase"/>
    <property type="match status" value="1"/>
</dbReference>
<dbReference type="InterPro" id="IPR001296">
    <property type="entry name" value="Glyco_trans_1"/>
</dbReference>
<dbReference type="PANTHER" id="PTHR46401">
    <property type="entry name" value="GLYCOSYLTRANSFERASE WBBK-RELATED"/>
    <property type="match status" value="1"/>
</dbReference>
<dbReference type="AlphaFoldDB" id="A0A6G7ZKM8"/>
<proteinExistence type="predicted"/>
<dbReference type="KEGG" id="ssin:G7078_00725"/>
<sequence length="426" mass="46539">MTAPREIGIWAQWPANARWSNEGMTRLLGFLIEGASKSGGKYLFRVIVPDEVREPAARDLATLDATPGRDFTLHSPNDVGATCETFDALAQFANDHVPVEAWLTLFPNFSSARLLNKPVTAIFPDAIPKAFHEFSDAAWGERGAHLEWDRAVRELLPHAARVITFSDHVANRHLQELFGVPGSKIVPIAHAPPDLQPLLPFVQRRTGTPASRAQAATMLRDHCAAQGWDYLRDFPFEDVPFVAVSTQDRVTKNIQVAARAVTILTRERRQPLKLLTTAPLHFGHEWTVLPALIEATQSHLDIVSLPDLPRPVHAALLHCAALAVHPSIFEGGHAPFPFYEAVSIGTPCLMAAGPHLDELAESEPDIRDFTFDPNDADGLATAIAEAIANRTEILERQQRIYSRLSGSSWATVAAAYAEAALGAAAA</sequence>
<gene>
    <name evidence="3" type="ORF">G7078_00725</name>
</gene>
<name>A0A6G7ZKM8_9SPHN</name>